<accession>A0A3F3H2H7</accession>
<sequence>MIYNKQRISKVKEKKVLRKVKSQWIVVSLVTFGMIAGAGLVQTASANDISSQKVVATALSNTNHGDNSSTSPSSTDSSNSSTSLSNTDSSNSSTSLSSTDSSNSSTSLS</sequence>
<feature type="region of interest" description="Disordered" evidence="1">
    <location>
        <begin position="60"/>
        <end position="109"/>
    </location>
</feature>
<keyword evidence="2" id="KW-0812">Transmembrane</keyword>
<evidence type="ECO:0000256" key="2">
    <source>
        <dbReference type="SAM" id="Phobius"/>
    </source>
</evidence>
<feature type="non-terminal residue" evidence="3">
    <location>
        <position position="109"/>
    </location>
</feature>
<proteinExistence type="predicted"/>
<dbReference type="Proteomes" id="UP000064514">
    <property type="component" value="Unassembled WGS sequence"/>
</dbReference>
<feature type="transmembrane region" description="Helical" evidence="2">
    <location>
        <begin position="21"/>
        <end position="41"/>
    </location>
</feature>
<dbReference type="RefSeq" id="WP_199504907.1">
    <property type="nucleotide sequence ID" value="NZ_DF968141.1"/>
</dbReference>
<keyword evidence="2" id="KW-1133">Transmembrane helix</keyword>
<protein>
    <submittedName>
        <fullName evidence="3">Uncharacterized protein</fullName>
    </submittedName>
</protein>
<dbReference type="EMBL" id="DF968141">
    <property type="protein sequence ID" value="GAP05131.1"/>
    <property type="molecule type" value="Genomic_DNA"/>
</dbReference>
<organism evidence="3">
    <name type="scientific">Fructobacillus tropaeoli</name>
    <dbReference type="NCBI Taxonomy" id="709323"/>
    <lineage>
        <taxon>Bacteria</taxon>
        <taxon>Bacillati</taxon>
        <taxon>Bacillota</taxon>
        <taxon>Bacilli</taxon>
        <taxon>Lactobacillales</taxon>
        <taxon>Lactobacillaceae</taxon>
        <taxon>Fructobacillus</taxon>
    </lineage>
</organism>
<gene>
    <name evidence="3" type="ORF">FTRO_0640010</name>
</gene>
<feature type="compositionally biased region" description="Low complexity" evidence="1">
    <location>
        <begin position="67"/>
        <end position="109"/>
    </location>
</feature>
<reference evidence="3" key="1">
    <citation type="journal article" date="2015" name="BMC Genomics">
        <title>Comparative genomics of Fructobacillus spp. and Leuconostoc spp. reveals niche-specific evolution of Fructobacillus spp.</title>
        <authorList>
            <person name="Endo A."/>
            <person name="Tanizawa Y."/>
            <person name="Tanaka N."/>
            <person name="Maeno S."/>
            <person name="Kumar H."/>
            <person name="Shiwa Y."/>
            <person name="Okada S."/>
            <person name="Yoshikawa H."/>
            <person name="Dicks L."/>
            <person name="Nakagawa J."/>
            <person name="Arita M."/>
        </authorList>
    </citation>
    <scope>NUCLEOTIDE SEQUENCE [LARGE SCALE GENOMIC DNA]</scope>
    <source>
        <strain evidence="3">F214-1</strain>
    </source>
</reference>
<keyword evidence="2" id="KW-0472">Membrane</keyword>
<dbReference type="AlphaFoldDB" id="A0A3F3H2H7"/>
<name>A0A3F3H2H7_9LACO</name>
<evidence type="ECO:0000256" key="1">
    <source>
        <dbReference type="SAM" id="MobiDB-lite"/>
    </source>
</evidence>
<evidence type="ECO:0000313" key="3">
    <source>
        <dbReference type="EMBL" id="GAP05131.1"/>
    </source>
</evidence>